<evidence type="ECO:0000313" key="3">
    <source>
        <dbReference type="Proteomes" id="UP000318138"/>
    </source>
</evidence>
<dbReference type="EMBL" id="CP041372">
    <property type="protein sequence ID" value="QKS70576.1"/>
    <property type="molecule type" value="Genomic_DNA"/>
</dbReference>
<dbReference type="RefSeq" id="WP_176008611.1">
    <property type="nucleotide sequence ID" value="NZ_CP041372.2"/>
</dbReference>
<dbReference type="GO" id="GO:0016787">
    <property type="term" value="F:hydrolase activity"/>
    <property type="evidence" value="ECO:0007669"/>
    <property type="project" value="UniProtKB-KW"/>
</dbReference>
<dbReference type="Gene3D" id="3.60.15.10">
    <property type="entry name" value="Ribonuclease Z/Hydroxyacylglutathione hydrolase-like"/>
    <property type="match status" value="1"/>
</dbReference>
<reference evidence="3" key="1">
    <citation type="submission" date="2019-07" db="EMBL/GenBank/DDBJ databases">
        <title>Bacillus alkalisoli sp. nov. isolated from saline soil.</title>
        <authorList>
            <person name="Sun J.-Q."/>
            <person name="Xu L."/>
        </authorList>
    </citation>
    <scope>NUCLEOTIDE SEQUENCE [LARGE SCALE GENOMIC DNA]</scope>
    <source>
        <strain evidence="3">M4U3P1</strain>
    </source>
</reference>
<dbReference type="Proteomes" id="UP000318138">
    <property type="component" value="Chromosome"/>
</dbReference>
<evidence type="ECO:0000259" key="1">
    <source>
        <dbReference type="SMART" id="SM00849"/>
    </source>
</evidence>
<evidence type="ECO:0000313" key="2">
    <source>
        <dbReference type="EMBL" id="QKS70576.1"/>
    </source>
</evidence>
<feature type="domain" description="Metallo-beta-lactamase" evidence="1">
    <location>
        <begin position="23"/>
        <end position="230"/>
    </location>
</feature>
<dbReference type="SMART" id="SM00849">
    <property type="entry name" value="Lactamase_B"/>
    <property type="match status" value="1"/>
</dbReference>
<dbReference type="SUPFAM" id="SSF56281">
    <property type="entry name" value="Metallo-hydrolase/oxidoreductase"/>
    <property type="match status" value="1"/>
</dbReference>
<proteinExistence type="predicted"/>
<dbReference type="Pfam" id="PF00753">
    <property type="entry name" value="Lactamase_B"/>
    <property type="match status" value="1"/>
</dbReference>
<name>A0A859FEC4_9BACI</name>
<dbReference type="AlphaFoldDB" id="A0A859FEC4"/>
<keyword evidence="3" id="KW-1185">Reference proteome</keyword>
<keyword evidence="2" id="KW-0378">Hydrolase</keyword>
<accession>A0A859FEC4</accession>
<gene>
    <name evidence="2" type="ORF">FLK61_27895</name>
</gene>
<organism evidence="2 3">
    <name type="scientific">Paenalkalicoccus suaedae</name>
    <dbReference type="NCBI Taxonomy" id="2592382"/>
    <lineage>
        <taxon>Bacteria</taxon>
        <taxon>Bacillati</taxon>
        <taxon>Bacillota</taxon>
        <taxon>Bacilli</taxon>
        <taxon>Bacillales</taxon>
        <taxon>Bacillaceae</taxon>
        <taxon>Paenalkalicoccus</taxon>
    </lineage>
</organism>
<dbReference type="KEGG" id="psua:FLK61_27895"/>
<dbReference type="PANTHER" id="PTHR23131:SF4">
    <property type="entry name" value="METALLO-BETA-LACTAMASE SUPERFAMILY POTEIN"/>
    <property type="match status" value="1"/>
</dbReference>
<dbReference type="InterPro" id="IPR050662">
    <property type="entry name" value="Sec-metab_biosynth-thioest"/>
</dbReference>
<protein>
    <submittedName>
        <fullName evidence="2">MBL fold metallo-hydrolase</fullName>
    </submittedName>
</protein>
<dbReference type="InterPro" id="IPR001279">
    <property type="entry name" value="Metallo-B-lactamas"/>
</dbReference>
<dbReference type="InterPro" id="IPR036866">
    <property type="entry name" value="RibonucZ/Hydroxyglut_hydro"/>
</dbReference>
<dbReference type="PANTHER" id="PTHR23131">
    <property type="entry name" value="ENDORIBONUCLEASE LACTB2"/>
    <property type="match status" value="1"/>
</dbReference>
<sequence length="321" mass="36138">MAVSTALKNIHKITIPTPFAVGPVNVYVLTGDKHILVDTGPATKEAEEVLRHGLQQLQLTPEDIHTVVTTHHHPDHVGLVHLFKDAEIIGHEKMQPWLVKDQAFFDQIYAFFRPFFAQNGVPEELVNQMVTTHQAYLTYTEKTSLTRTVREGDRIGDYTVLETPGHAQTHISLLSKDGTLIAGDHLIAHISSNAIIEAPYSSGENRAKTLLQYRDALLKIKDVSCVLPGHGEQIDDPTILIQERIKQQDEKAIMFLDKLGDSELSIFELTKLVYKRLVDKQPDLTFSETLGHVELLEEQGLVEFKKDNEGIIRYKKAKAQN</sequence>